<sequence>MGSGKGHGVSTGPSHSTNSSLSPSPGIGIGRPVPEDNSPPWFMLPDYEQDKDLVLDANGFVKGGTLPALVARLTQHDVLDASFNHTFLLTYRSFCSTESFLNELFRRFELPVPQGLELEERTLWKKKKLSIVRVRVFNILKTWVDTFYQIEEDGEASLQHLRQWASTVLAEVLEGSSKVLTVLIDRRSALSKMEASGEGGDGDGKKMVPNLKQDVPPSIMPKNRKKIKLTEIDPLEIARQLTLMDSQTYRRIRPTEWLGKAWSNADNPSAAPNMKSMIVASNHLTVWLIESILTEDDIRKRCAIIRHFTAVGEKCRLLNNYNALMAILAGLNSAPIHRLKRTWDSVSNRSMMTLEGLKALMATSRNFGSYREILHSVNPPCVPFVGVYLTDLTFIEDGNPDVLRDQPHLINFSKRAKTADVIREMQQFQAQPYALRAIPEVQGFLKKHLESSGDDTSQYDRSLQMEPREREDEKIARLLHESGFL</sequence>
<dbReference type="Pfam" id="PF00618">
    <property type="entry name" value="RasGEF_N"/>
    <property type="match status" value="1"/>
</dbReference>
<evidence type="ECO:0000259" key="5">
    <source>
        <dbReference type="PROSITE" id="PS50212"/>
    </source>
</evidence>
<dbReference type="InterPro" id="IPR036964">
    <property type="entry name" value="RASGEF_cat_dom_sf"/>
</dbReference>
<keyword evidence="1 2" id="KW-0344">Guanine-nucleotide releasing factor</keyword>
<dbReference type="AlphaFoldDB" id="A0A4P9Y5E1"/>
<feature type="domain" description="Ras-GEF" evidence="4">
    <location>
        <begin position="233"/>
        <end position="468"/>
    </location>
</feature>
<dbReference type="Gene3D" id="1.10.840.10">
    <property type="entry name" value="Ras guanine-nucleotide exchange factors catalytic domain"/>
    <property type="match status" value="1"/>
</dbReference>
<dbReference type="GO" id="GO:0007265">
    <property type="term" value="P:Ras protein signal transduction"/>
    <property type="evidence" value="ECO:0007669"/>
    <property type="project" value="TreeGrafter"/>
</dbReference>
<gene>
    <name evidence="6" type="ORF">BJ684DRAFT_9357</name>
</gene>
<feature type="compositionally biased region" description="Low complexity" evidence="3">
    <location>
        <begin position="10"/>
        <end position="32"/>
    </location>
</feature>
<evidence type="ECO:0000313" key="6">
    <source>
        <dbReference type="EMBL" id="RKP13932.1"/>
    </source>
</evidence>
<evidence type="ECO:0000256" key="3">
    <source>
        <dbReference type="SAM" id="MobiDB-lite"/>
    </source>
</evidence>
<keyword evidence="7" id="KW-1185">Reference proteome</keyword>
<dbReference type="SUPFAM" id="SSF48366">
    <property type="entry name" value="Ras GEF"/>
    <property type="match status" value="1"/>
</dbReference>
<dbReference type="SMART" id="SM00229">
    <property type="entry name" value="RasGEFN"/>
    <property type="match status" value="1"/>
</dbReference>
<dbReference type="OrthoDB" id="546434at2759"/>
<dbReference type="Proteomes" id="UP000267251">
    <property type="component" value="Unassembled WGS sequence"/>
</dbReference>
<dbReference type="InterPro" id="IPR023578">
    <property type="entry name" value="Ras_GEF_dom_sf"/>
</dbReference>
<protein>
    <submittedName>
        <fullName evidence="6">Ras guanine nucleotide exchange factor domain-containing protein</fullName>
    </submittedName>
</protein>
<dbReference type="InterPro" id="IPR019804">
    <property type="entry name" value="Ras_G-nucl-exch_fac_CS"/>
</dbReference>
<feature type="region of interest" description="Disordered" evidence="3">
    <location>
        <begin position="449"/>
        <end position="472"/>
    </location>
</feature>
<dbReference type="GO" id="GO:0005886">
    <property type="term" value="C:plasma membrane"/>
    <property type="evidence" value="ECO:0007669"/>
    <property type="project" value="TreeGrafter"/>
</dbReference>
<dbReference type="InterPro" id="IPR001895">
    <property type="entry name" value="RASGEF_cat_dom"/>
</dbReference>
<dbReference type="InterPro" id="IPR000651">
    <property type="entry name" value="Ras-like_Gua-exchang_fac_N"/>
</dbReference>
<dbReference type="SMART" id="SM00147">
    <property type="entry name" value="RasGEF"/>
    <property type="match status" value="1"/>
</dbReference>
<evidence type="ECO:0000256" key="2">
    <source>
        <dbReference type="PROSITE-ProRule" id="PRU00168"/>
    </source>
</evidence>
<proteinExistence type="predicted"/>
<feature type="region of interest" description="Disordered" evidence="3">
    <location>
        <begin position="1"/>
        <end position="32"/>
    </location>
</feature>
<organism evidence="6 7">
    <name type="scientific">Piptocephalis cylindrospora</name>
    <dbReference type="NCBI Taxonomy" id="1907219"/>
    <lineage>
        <taxon>Eukaryota</taxon>
        <taxon>Fungi</taxon>
        <taxon>Fungi incertae sedis</taxon>
        <taxon>Zoopagomycota</taxon>
        <taxon>Zoopagomycotina</taxon>
        <taxon>Zoopagomycetes</taxon>
        <taxon>Zoopagales</taxon>
        <taxon>Piptocephalidaceae</taxon>
        <taxon>Piptocephalis</taxon>
    </lineage>
</organism>
<dbReference type="GO" id="GO:0005085">
    <property type="term" value="F:guanyl-nucleotide exchange factor activity"/>
    <property type="evidence" value="ECO:0007669"/>
    <property type="project" value="UniProtKB-KW"/>
</dbReference>
<dbReference type="Gene3D" id="1.20.870.10">
    <property type="entry name" value="Son of sevenless (SoS) protein Chain: S domain 1"/>
    <property type="match status" value="1"/>
</dbReference>
<dbReference type="EMBL" id="KZ987917">
    <property type="protein sequence ID" value="RKP13932.1"/>
    <property type="molecule type" value="Genomic_DNA"/>
</dbReference>
<dbReference type="CDD" id="cd00155">
    <property type="entry name" value="RasGEF"/>
    <property type="match status" value="1"/>
</dbReference>
<dbReference type="PANTHER" id="PTHR23113">
    <property type="entry name" value="GUANINE NUCLEOTIDE EXCHANGE FACTOR"/>
    <property type="match status" value="1"/>
</dbReference>
<dbReference type="PANTHER" id="PTHR23113:SF368">
    <property type="entry name" value="CELL DIVISION CONTROL PROTEIN 25"/>
    <property type="match status" value="1"/>
</dbReference>
<evidence type="ECO:0000259" key="4">
    <source>
        <dbReference type="PROSITE" id="PS50009"/>
    </source>
</evidence>
<dbReference type="PROSITE" id="PS00720">
    <property type="entry name" value="RASGEF"/>
    <property type="match status" value="1"/>
</dbReference>
<reference evidence="7" key="1">
    <citation type="journal article" date="2018" name="Nat. Microbiol.">
        <title>Leveraging single-cell genomics to expand the fungal tree of life.</title>
        <authorList>
            <person name="Ahrendt S.R."/>
            <person name="Quandt C.A."/>
            <person name="Ciobanu D."/>
            <person name="Clum A."/>
            <person name="Salamov A."/>
            <person name="Andreopoulos B."/>
            <person name="Cheng J.F."/>
            <person name="Woyke T."/>
            <person name="Pelin A."/>
            <person name="Henrissat B."/>
            <person name="Reynolds N.K."/>
            <person name="Benny G.L."/>
            <person name="Smith M.E."/>
            <person name="James T.Y."/>
            <person name="Grigoriev I.V."/>
        </authorList>
    </citation>
    <scope>NUCLEOTIDE SEQUENCE [LARGE SCALE GENOMIC DNA]</scope>
</reference>
<dbReference type="CDD" id="cd06224">
    <property type="entry name" value="REM"/>
    <property type="match status" value="1"/>
</dbReference>
<feature type="domain" description="N-terminal Ras-GEF" evidence="5">
    <location>
        <begin position="57"/>
        <end position="188"/>
    </location>
</feature>
<accession>A0A4P9Y5E1</accession>
<name>A0A4P9Y5E1_9FUNG</name>
<dbReference type="InterPro" id="IPR008937">
    <property type="entry name" value="Ras-like_GEF"/>
</dbReference>
<dbReference type="PROSITE" id="PS50009">
    <property type="entry name" value="RASGEF_CAT"/>
    <property type="match status" value="1"/>
</dbReference>
<dbReference type="Pfam" id="PF00617">
    <property type="entry name" value="RasGEF"/>
    <property type="match status" value="1"/>
</dbReference>
<feature type="region of interest" description="Disordered" evidence="3">
    <location>
        <begin position="194"/>
        <end position="215"/>
    </location>
</feature>
<evidence type="ECO:0000313" key="7">
    <source>
        <dbReference type="Proteomes" id="UP000267251"/>
    </source>
</evidence>
<evidence type="ECO:0000256" key="1">
    <source>
        <dbReference type="ARBA" id="ARBA00022658"/>
    </source>
</evidence>
<dbReference type="PROSITE" id="PS50212">
    <property type="entry name" value="RASGEF_NTER"/>
    <property type="match status" value="1"/>
</dbReference>